<comment type="similarity">
    <text evidence="1">Belongs to the inositol monophosphatase superfamily.</text>
</comment>
<dbReference type="EC" id="3.1.3.7" evidence="4"/>
<keyword evidence="2" id="KW-0479">Metal-binding</keyword>
<dbReference type="CDD" id="cd01638">
    <property type="entry name" value="CysQ"/>
    <property type="match status" value="1"/>
</dbReference>
<evidence type="ECO:0000256" key="1">
    <source>
        <dbReference type="ARBA" id="ARBA00009759"/>
    </source>
</evidence>
<evidence type="ECO:0000256" key="2">
    <source>
        <dbReference type="ARBA" id="ARBA00022723"/>
    </source>
</evidence>
<dbReference type="RefSeq" id="WP_213890229.1">
    <property type="nucleotide sequence ID" value="NZ_JAGFNU010000009.1"/>
</dbReference>
<accession>A0ABV5JDS4</accession>
<evidence type="ECO:0000256" key="3">
    <source>
        <dbReference type="ARBA" id="ARBA00022842"/>
    </source>
</evidence>
<dbReference type="InterPro" id="IPR020550">
    <property type="entry name" value="Inositol_monophosphatase_CS"/>
</dbReference>
<dbReference type="Gene3D" id="3.40.190.80">
    <property type="match status" value="1"/>
</dbReference>
<organism evidence="4 5">
    <name type="scientific">Pseudohalocynthiibacter aestuariivivens</name>
    <dbReference type="NCBI Taxonomy" id="1591409"/>
    <lineage>
        <taxon>Bacteria</taxon>
        <taxon>Pseudomonadati</taxon>
        <taxon>Pseudomonadota</taxon>
        <taxon>Alphaproteobacteria</taxon>
        <taxon>Rhodobacterales</taxon>
        <taxon>Paracoccaceae</taxon>
        <taxon>Pseudohalocynthiibacter</taxon>
    </lineage>
</organism>
<name>A0ABV5JDS4_9RHOB</name>
<gene>
    <name evidence="4" type="ORF">ACFFUT_07460</name>
</gene>
<dbReference type="InterPro" id="IPR000760">
    <property type="entry name" value="Inositol_monophosphatase-like"/>
</dbReference>
<dbReference type="Gene3D" id="3.30.540.10">
    <property type="entry name" value="Fructose-1,6-Bisphosphatase, subunit A, domain 1"/>
    <property type="match status" value="1"/>
</dbReference>
<proteinExistence type="inferred from homology"/>
<dbReference type="PROSITE" id="PS00630">
    <property type="entry name" value="IMP_2"/>
    <property type="match status" value="1"/>
</dbReference>
<comment type="caution">
    <text evidence="4">The sequence shown here is derived from an EMBL/GenBank/DDBJ whole genome shotgun (WGS) entry which is preliminary data.</text>
</comment>
<dbReference type="EMBL" id="JBHMEA010000024">
    <property type="protein sequence ID" value="MFB9231621.1"/>
    <property type="molecule type" value="Genomic_DNA"/>
</dbReference>
<evidence type="ECO:0000313" key="4">
    <source>
        <dbReference type="EMBL" id="MFB9231621.1"/>
    </source>
</evidence>
<dbReference type="PANTHER" id="PTHR20854:SF4">
    <property type="entry name" value="INOSITOL-1-MONOPHOSPHATASE-RELATED"/>
    <property type="match status" value="1"/>
</dbReference>
<keyword evidence="4" id="KW-0378">Hydrolase</keyword>
<dbReference type="Pfam" id="PF00459">
    <property type="entry name" value="Inositol_P"/>
    <property type="match status" value="1"/>
</dbReference>
<dbReference type="PANTHER" id="PTHR20854">
    <property type="entry name" value="INOSITOL MONOPHOSPHATASE"/>
    <property type="match status" value="1"/>
</dbReference>
<dbReference type="SUPFAM" id="SSF56655">
    <property type="entry name" value="Carbohydrate phosphatase"/>
    <property type="match status" value="1"/>
</dbReference>
<dbReference type="GO" id="GO:0008441">
    <property type="term" value="F:3'(2'),5'-bisphosphate nucleotidase activity"/>
    <property type="evidence" value="ECO:0007669"/>
    <property type="project" value="UniProtKB-EC"/>
</dbReference>
<protein>
    <submittedName>
        <fullName evidence="4">3'(2'),5'-bisphosphate nucleotidase CysQ</fullName>
        <ecNumber evidence="4">3.1.3.7</ecNumber>
    </submittedName>
</protein>
<sequence>MPASDLSLLIDAAHASGAIARRYWKNSPDFWDKLDGAGPVTEADLEIDRMLTAELRGARPDYGWLSEETEDDAQRLSHEKVFIIDPIDGTRAFIAGERNFSHSLAIAENGRITTAAVFLPMLDKLYVATSGSHALLNDRPITVSSVAIEKANLLAAKPNFETQHWPGGVPPVKRHFRSSLAYRLCLVAEGAFDGMLTLRDTWEWDVAAGSLIAAQAGATVSDTHGGKPAYNNARPMLKGMIAAGPGLHSGLRARLPD</sequence>
<evidence type="ECO:0000313" key="5">
    <source>
        <dbReference type="Proteomes" id="UP001589683"/>
    </source>
</evidence>
<keyword evidence="5" id="KW-1185">Reference proteome</keyword>
<dbReference type="PRINTS" id="PR00377">
    <property type="entry name" value="IMPHPHTASES"/>
</dbReference>
<keyword evidence="3" id="KW-0460">Magnesium</keyword>
<dbReference type="Proteomes" id="UP001589683">
    <property type="component" value="Unassembled WGS sequence"/>
</dbReference>
<reference evidence="4 5" key="1">
    <citation type="submission" date="2024-09" db="EMBL/GenBank/DDBJ databases">
        <authorList>
            <person name="Sun Q."/>
            <person name="Mori K."/>
        </authorList>
    </citation>
    <scope>NUCLEOTIDE SEQUENCE [LARGE SCALE GENOMIC DNA]</scope>
    <source>
        <strain evidence="4 5">CECT 8726</strain>
    </source>
</reference>